<feature type="domain" description="YVC1 N-terminal linker helical" evidence="1">
    <location>
        <begin position="27"/>
        <end position="205"/>
    </location>
</feature>
<dbReference type="EMBL" id="NBII01000003">
    <property type="protein sequence ID" value="PAV21157.1"/>
    <property type="molecule type" value="Genomic_DNA"/>
</dbReference>
<protein>
    <submittedName>
        <fullName evidence="2">Calcium activated cation channel</fullName>
    </submittedName>
</protein>
<dbReference type="AlphaFoldDB" id="A0A286UNG9"/>
<dbReference type="Pfam" id="PF23190">
    <property type="entry name" value="LHD_TRPY1"/>
    <property type="match status" value="1"/>
</dbReference>
<dbReference type="STRING" id="2282107.A0A286UNG9"/>
<evidence type="ECO:0000313" key="3">
    <source>
        <dbReference type="Proteomes" id="UP000217199"/>
    </source>
</evidence>
<dbReference type="Proteomes" id="UP000217199">
    <property type="component" value="Unassembled WGS sequence"/>
</dbReference>
<gene>
    <name evidence="2" type="ORF">PNOK_0378400</name>
</gene>
<accession>A0A286UNG9</accession>
<sequence>MSNDDTADESASLISSKSVRASPDTLTKLVKRLRALTFKLLPVQVEIKDLTTPTSRIISPHVIQTYLTAAGDFQEALPYCLLQARQSFMWDANHNPADYDEFYGRAIACEVLARKIVHLTPPERLTTVMSTRYRHLEWDGDDSDLSSALELAIDTHCTIFLSSTEAQHVVNCLWRGDWIQKNNKHNDIDYVPFDDTRERRFQDHLDPSRISVPRYQNFFRVSIWIAFLVIYSQAVRQPVERLKASHQSLDAWEYALYIFSLSFAIEDLYKAGNSFGTYLKLNLMNSIL</sequence>
<evidence type="ECO:0000259" key="1">
    <source>
        <dbReference type="Pfam" id="PF23190"/>
    </source>
</evidence>
<dbReference type="OrthoDB" id="301415at2759"/>
<dbReference type="InterPro" id="IPR052971">
    <property type="entry name" value="TRP_calcium_channel"/>
</dbReference>
<evidence type="ECO:0000313" key="2">
    <source>
        <dbReference type="EMBL" id="PAV21157.1"/>
    </source>
</evidence>
<dbReference type="PANTHER" id="PTHR35859">
    <property type="entry name" value="NONSELECTIVE CATION CHANNEL PROTEIN"/>
    <property type="match status" value="1"/>
</dbReference>
<dbReference type="PANTHER" id="PTHR35859:SF1">
    <property type="entry name" value="NONSELECTIVE CATION CHANNEL PROTEIN"/>
    <property type="match status" value="1"/>
</dbReference>
<comment type="caution">
    <text evidence="2">The sequence shown here is derived from an EMBL/GenBank/DDBJ whole genome shotgun (WGS) entry which is preliminary data.</text>
</comment>
<keyword evidence="3" id="KW-1185">Reference proteome</keyword>
<dbReference type="InterPro" id="IPR056337">
    <property type="entry name" value="LHD_YVC1"/>
</dbReference>
<organism evidence="2 3">
    <name type="scientific">Pyrrhoderma noxium</name>
    <dbReference type="NCBI Taxonomy" id="2282107"/>
    <lineage>
        <taxon>Eukaryota</taxon>
        <taxon>Fungi</taxon>
        <taxon>Dikarya</taxon>
        <taxon>Basidiomycota</taxon>
        <taxon>Agaricomycotina</taxon>
        <taxon>Agaricomycetes</taxon>
        <taxon>Hymenochaetales</taxon>
        <taxon>Hymenochaetaceae</taxon>
        <taxon>Pyrrhoderma</taxon>
    </lineage>
</organism>
<dbReference type="InParanoid" id="A0A286UNG9"/>
<reference evidence="2 3" key="1">
    <citation type="journal article" date="2017" name="Mol. Ecol.">
        <title>Comparative and population genomic landscape of Phellinus noxius: A hypervariable fungus causing root rot in trees.</title>
        <authorList>
            <person name="Chung C.L."/>
            <person name="Lee T.J."/>
            <person name="Akiba M."/>
            <person name="Lee H.H."/>
            <person name="Kuo T.H."/>
            <person name="Liu D."/>
            <person name="Ke H.M."/>
            <person name="Yokoi T."/>
            <person name="Roa M.B."/>
            <person name="Lu M.J."/>
            <person name="Chang Y.Y."/>
            <person name="Ann P.J."/>
            <person name="Tsai J.N."/>
            <person name="Chen C.Y."/>
            <person name="Tzean S.S."/>
            <person name="Ota Y."/>
            <person name="Hattori T."/>
            <person name="Sahashi N."/>
            <person name="Liou R.F."/>
            <person name="Kikuchi T."/>
            <person name="Tsai I.J."/>
        </authorList>
    </citation>
    <scope>NUCLEOTIDE SEQUENCE [LARGE SCALE GENOMIC DNA]</scope>
    <source>
        <strain evidence="2 3">FFPRI411160</strain>
    </source>
</reference>
<name>A0A286UNG9_9AGAM</name>
<proteinExistence type="predicted"/>